<comment type="caution">
    <text evidence="1">The sequence shown here is derived from an EMBL/GenBank/DDBJ whole genome shotgun (WGS) entry which is preliminary data.</text>
</comment>
<name>A0ABX4FPF2_9PAST</name>
<accession>A0ABX4FPF2</accession>
<protein>
    <submittedName>
        <fullName evidence="1">Uncharacterized protein</fullName>
    </submittedName>
</protein>
<proteinExistence type="predicted"/>
<dbReference type="InterPro" id="IPR008441">
    <property type="entry name" value="AfumC-like_glycosyl_Trfase"/>
</dbReference>
<evidence type="ECO:0000313" key="2">
    <source>
        <dbReference type="Proteomes" id="UP000215738"/>
    </source>
</evidence>
<gene>
    <name evidence="1" type="ORF">CFY87_03125</name>
</gene>
<sequence>MSIEMAAIWQTLYLLPNDPPHLLSYQLKERFSETKFDEIKSKSVIHKLTYKIKPKKLKAGSFFEILSREVRKS</sequence>
<dbReference type="EMBL" id="NLFK01000002">
    <property type="protein sequence ID" value="OZN25600.1"/>
    <property type="molecule type" value="Genomic_DNA"/>
</dbReference>
<organism evidence="1 2">
    <name type="scientific">Actinobacillus seminis</name>
    <dbReference type="NCBI Taxonomy" id="722"/>
    <lineage>
        <taxon>Bacteria</taxon>
        <taxon>Pseudomonadati</taxon>
        <taxon>Pseudomonadota</taxon>
        <taxon>Gammaproteobacteria</taxon>
        <taxon>Pasteurellales</taxon>
        <taxon>Pasteurellaceae</taxon>
        <taxon>Actinobacillus</taxon>
    </lineage>
</organism>
<keyword evidence="2" id="KW-1185">Reference proteome</keyword>
<dbReference type="Proteomes" id="UP000215738">
    <property type="component" value="Unassembled WGS sequence"/>
</dbReference>
<reference evidence="1 2" key="1">
    <citation type="submission" date="2017-07" db="EMBL/GenBank/DDBJ databases">
        <title>Virulence factors identified in Actinobacillus seminis.</title>
        <authorList>
            <person name="Negrete-Abascal E."/>
            <person name="Vaca-Pacheco S."/>
            <person name="Montes-Garcia F."/>
            <person name="Leyto-Gil A.M."/>
            <person name="Fragoso-Garcia E."/>
            <person name="Carvente-Garcia R."/>
            <person name="Perez-Agueros S."/>
            <person name="Castelan-Sanchez H.G."/>
            <person name="Garcia-Molina A."/>
            <person name="Villamar T.E."/>
            <person name="Vazquez-Cruz C."/>
        </authorList>
    </citation>
    <scope>NUCLEOTIDE SEQUENCE [LARGE SCALE GENOMIC DNA]</scope>
    <source>
        <strain evidence="1 2">ATCC 15768</strain>
    </source>
</reference>
<evidence type="ECO:0000313" key="1">
    <source>
        <dbReference type="EMBL" id="OZN25600.1"/>
    </source>
</evidence>
<dbReference type="Pfam" id="PF05704">
    <property type="entry name" value="Caps_synth"/>
    <property type="match status" value="1"/>
</dbReference>